<feature type="domain" description="DinB-like" evidence="1">
    <location>
        <begin position="14"/>
        <end position="143"/>
    </location>
</feature>
<dbReference type="AlphaFoldDB" id="A0A0M1NJC9"/>
<dbReference type="SUPFAM" id="SSF109854">
    <property type="entry name" value="DinB/YfiT-like putative metalloenzymes"/>
    <property type="match status" value="1"/>
</dbReference>
<name>A0A0M1NJC9_9BACL</name>
<protein>
    <recommendedName>
        <fullName evidence="1">DinB-like domain-containing protein</fullName>
    </recommendedName>
</protein>
<dbReference type="InterPro" id="IPR024775">
    <property type="entry name" value="DinB-like"/>
</dbReference>
<dbReference type="PATRIC" id="fig|1705565.3.peg.43"/>
<dbReference type="RefSeq" id="WP_054404312.1">
    <property type="nucleotide sequence ID" value="NZ_LIUT01000005.1"/>
</dbReference>
<proteinExistence type="predicted"/>
<reference evidence="3" key="1">
    <citation type="submission" date="2015-08" db="EMBL/GenBank/DDBJ databases">
        <title>Genome sequencing project for genomic taxonomy and phylogenomics of Bacillus-like bacteria.</title>
        <authorList>
            <person name="Liu B."/>
            <person name="Wang J."/>
            <person name="Zhu Y."/>
            <person name="Liu G."/>
            <person name="Chen Q."/>
            <person name="Chen Z."/>
            <person name="Lan J."/>
            <person name="Che J."/>
            <person name="Ge C."/>
            <person name="Shi H."/>
            <person name="Pan Z."/>
            <person name="Liu X."/>
        </authorList>
    </citation>
    <scope>NUCLEOTIDE SEQUENCE [LARGE SCALE GENOMIC DNA]</scope>
    <source>
        <strain evidence="3">FJAT-22460</strain>
    </source>
</reference>
<keyword evidence="3" id="KW-1185">Reference proteome</keyword>
<dbReference type="EMBL" id="LIUT01000005">
    <property type="protein sequence ID" value="KOR81979.1"/>
    <property type="molecule type" value="Genomic_DNA"/>
</dbReference>
<dbReference type="InterPro" id="IPR034660">
    <property type="entry name" value="DinB/YfiT-like"/>
</dbReference>
<gene>
    <name evidence="2" type="ORF">AM231_20640</name>
</gene>
<evidence type="ECO:0000313" key="2">
    <source>
        <dbReference type="EMBL" id="KOR81979.1"/>
    </source>
</evidence>
<sequence>MSTFGTILPVWNAIQQRFHDMVKGLQEDDLQLQLANDSATVGYMLRHNAEVEYMFAFWFFGLPMPEELKVLTSRGSAGSPAVFTNLNELIQLLDASNAHLIEGMSGLPEEKWHETMKCPIGPSTPLEAVGRLMYHTGIHSGQISFLRKYGVVSQKEWVQ</sequence>
<organism evidence="2 3">
    <name type="scientific">Paenibacillus solani</name>
    <dbReference type="NCBI Taxonomy" id="1705565"/>
    <lineage>
        <taxon>Bacteria</taxon>
        <taxon>Bacillati</taxon>
        <taxon>Bacillota</taxon>
        <taxon>Bacilli</taxon>
        <taxon>Bacillales</taxon>
        <taxon>Paenibacillaceae</taxon>
        <taxon>Paenibacillus</taxon>
    </lineage>
</organism>
<comment type="caution">
    <text evidence="2">The sequence shown here is derived from an EMBL/GenBank/DDBJ whole genome shotgun (WGS) entry which is preliminary data.</text>
</comment>
<accession>A0A0M1NJC9</accession>
<dbReference type="Gene3D" id="1.20.120.450">
    <property type="entry name" value="dinb family like domain"/>
    <property type="match status" value="1"/>
</dbReference>
<dbReference type="Pfam" id="PF12867">
    <property type="entry name" value="DinB_2"/>
    <property type="match status" value="1"/>
</dbReference>
<dbReference type="Proteomes" id="UP000036932">
    <property type="component" value="Unassembled WGS sequence"/>
</dbReference>
<evidence type="ECO:0000259" key="1">
    <source>
        <dbReference type="Pfam" id="PF12867"/>
    </source>
</evidence>
<dbReference type="OrthoDB" id="824606at2"/>
<evidence type="ECO:0000313" key="3">
    <source>
        <dbReference type="Proteomes" id="UP000036932"/>
    </source>
</evidence>